<dbReference type="Gene3D" id="3.40.605.10">
    <property type="entry name" value="Aldehyde Dehydrogenase, Chain A, domain 1"/>
    <property type="match status" value="1"/>
</dbReference>
<dbReference type="EMBL" id="ANHZ02000001">
    <property type="protein sequence ID" value="EME37996.1"/>
    <property type="molecule type" value="Genomic_DNA"/>
</dbReference>
<feature type="domain" description="Aldehyde dehydrogenase" evidence="9">
    <location>
        <begin position="27"/>
        <end position="461"/>
    </location>
</feature>
<keyword evidence="2 4" id="KW-0560">Oxidoreductase</keyword>
<feature type="active site" evidence="5">
    <location>
        <position position="275"/>
    </location>
</feature>
<feature type="compositionally biased region" description="Polar residues" evidence="8">
    <location>
        <begin position="1"/>
        <end position="13"/>
    </location>
</feature>
<evidence type="ECO:0000256" key="4">
    <source>
        <dbReference type="PIRNR" id="PIRNR036492"/>
    </source>
</evidence>
<dbReference type="AlphaFoldDB" id="M2XG02"/>
<dbReference type="PROSITE" id="PS00687">
    <property type="entry name" value="ALDEHYDE_DEHYDR_GLU"/>
    <property type="match status" value="1"/>
</dbReference>
<name>M2XG02_9MICC</name>
<evidence type="ECO:0000256" key="6">
    <source>
        <dbReference type="PROSITE-ProRule" id="PRU10007"/>
    </source>
</evidence>
<proteinExistence type="inferred from homology"/>
<dbReference type="STRING" id="71999.KPaMU14_05335"/>
<dbReference type="PIRSF" id="PIRSF036492">
    <property type="entry name" value="ALDH"/>
    <property type="match status" value="1"/>
</dbReference>
<evidence type="ECO:0000256" key="2">
    <source>
        <dbReference type="ARBA" id="ARBA00023002"/>
    </source>
</evidence>
<dbReference type="Pfam" id="PF00171">
    <property type="entry name" value="Aldedh"/>
    <property type="match status" value="1"/>
</dbReference>
<dbReference type="InterPro" id="IPR015590">
    <property type="entry name" value="Aldehyde_DH_dom"/>
</dbReference>
<dbReference type="CDD" id="cd07087">
    <property type="entry name" value="ALDH_F3-13-14_CALDH-like"/>
    <property type="match status" value="1"/>
</dbReference>
<evidence type="ECO:0000256" key="7">
    <source>
        <dbReference type="RuleBase" id="RU003345"/>
    </source>
</evidence>
<comment type="caution">
    <text evidence="10">The sequence shown here is derived from an EMBL/GenBank/DDBJ whole genome shotgun (WGS) entry which is preliminary data.</text>
</comment>
<keyword evidence="11" id="KW-1185">Reference proteome</keyword>
<dbReference type="PANTHER" id="PTHR43570:SF16">
    <property type="entry name" value="ALDEHYDE DEHYDROGENASE TYPE III, ISOFORM Q"/>
    <property type="match status" value="1"/>
</dbReference>
<evidence type="ECO:0000313" key="11">
    <source>
        <dbReference type="Proteomes" id="UP000009877"/>
    </source>
</evidence>
<dbReference type="GO" id="GO:0006081">
    <property type="term" value="P:aldehyde metabolic process"/>
    <property type="evidence" value="ECO:0007669"/>
    <property type="project" value="InterPro"/>
</dbReference>
<comment type="similarity">
    <text evidence="1 4 7">Belongs to the aldehyde dehydrogenase family.</text>
</comment>
<dbReference type="InterPro" id="IPR016161">
    <property type="entry name" value="Ald_DH/histidinol_DH"/>
</dbReference>
<evidence type="ECO:0000313" key="10">
    <source>
        <dbReference type="EMBL" id="EME37996.1"/>
    </source>
</evidence>
<organism evidence="10 11">
    <name type="scientific">Kocuria palustris PEL</name>
    <dbReference type="NCBI Taxonomy" id="1236550"/>
    <lineage>
        <taxon>Bacteria</taxon>
        <taxon>Bacillati</taxon>
        <taxon>Actinomycetota</taxon>
        <taxon>Actinomycetes</taxon>
        <taxon>Micrococcales</taxon>
        <taxon>Micrococcaceae</taxon>
        <taxon>Kocuria</taxon>
    </lineage>
</organism>
<dbReference type="InterPro" id="IPR016163">
    <property type="entry name" value="Ald_DH_C"/>
</dbReference>
<dbReference type="SUPFAM" id="SSF53720">
    <property type="entry name" value="ALDH-like"/>
    <property type="match status" value="1"/>
</dbReference>
<evidence type="ECO:0000256" key="8">
    <source>
        <dbReference type="SAM" id="MobiDB-lite"/>
    </source>
</evidence>
<gene>
    <name evidence="10" type="ORF">C884_00191</name>
</gene>
<dbReference type="InterPro" id="IPR016160">
    <property type="entry name" value="Ald_DH_CS_CYS"/>
</dbReference>
<dbReference type="RefSeq" id="WP_006213339.1">
    <property type="nucleotide sequence ID" value="NZ_ANHZ02000001.1"/>
</dbReference>
<dbReference type="InterPro" id="IPR012394">
    <property type="entry name" value="Aldehyde_DH_NAD(P)"/>
</dbReference>
<dbReference type="PANTHER" id="PTHR43570">
    <property type="entry name" value="ALDEHYDE DEHYDROGENASE"/>
    <property type="match status" value="1"/>
</dbReference>
<evidence type="ECO:0000256" key="1">
    <source>
        <dbReference type="ARBA" id="ARBA00009986"/>
    </source>
</evidence>
<dbReference type="Proteomes" id="UP000009877">
    <property type="component" value="Unassembled WGS sequence"/>
</dbReference>
<reference evidence="10 11" key="1">
    <citation type="journal article" date="2014" name="Genome Announc.">
        <title>Draft Genome Sequence of Kocuria palustris PEL.</title>
        <authorList>
            <person name="Sharma G."/>
            <person name="Khatri I."/>
            <person name="Subramanian S."/>
        </authorList>
    </citation>
    <scope>NUCLEOTIDE SEQUENCE [LARGE SCALE GENOMIC DNA]</scope>
    <source>
        <strain evidence="10 11">PEL</strain>
    </source>
</reference>
<evidence type="ECO:0000259" key="9">
    <source>
        <dbReference type="Pfam" id="PF00171"/>
    </source>
</evidence>
<accession>M2XG02</accession>
<protein>
    <recommendedName>
        <fullName evidence="4">Aldehyde dehydrogenase</fullName>
    </recommendedName>
</protein>
<evidence type="ECO:0000256" key="5">
    <source>
        <dbReference type="PIRSR" id="PIRSR036492-1"/>
    </source>
</evidence>
<dbReference type="FunFam" id="3.40.309.10:FF:000003">
    <property type="entry name" value="Aldehyde dehydrogenase"/>
    <property type="match status" value="1"/>
</dbReference>
<dbReference type="InterPro" id="IPR016162">
    <property type="entry name" value="Ald_DH_N"/>
</dbReference>
<dbReference type="GO" id="GO:0005737">
    <property type="term" value="C:cytoplasm"/>
    <property type="evidence" value="ECO:0007669"/>
    <property type="project" value="TreeGrafter"/>
</dbReference>
<feature type="active site" evidence="5 6">
    <location>
        <position position="241"/>
    </location>
</feature>
<dbReference type="FunFam" id="3.40.605.10:FF:000004">
    <property type="entry name" value="Aldehyde dehydrogenase"/>
    <property type="match status" value="1"/>
</dbReference>
<dbReference type="Gene3D" id="3.40.309.10">
    <property type="entry name" value="Aldehyde Dehydrogenase, Chain A, domain 2"/>
    <property type="match status" value="1"/>
</dbReference>
<dbReference type="GO" id="GO:0004029">
    <property type="term" value="F:aldehyde dehydrogenase (NAD+) activity"/>
    <property type="evidence" value="ECO:0007669"/>
    <property type="project" value="TreeGrafter"/>
</dbReference>
<feature type="region of interest" description="Disordered" evidence="8">
    <location>
        <begin position="1"/>
        <end position="30"/>
    </location>
</feature>
<dbReference type="InterPro" id="IPR029510">
    <property type="entry name" value="Ald_DH_CS_GLU"/>
</dbReference>
<sequence>MTERGTQSESLPTAPSFRRREPQLSAVEDLPADSARQIDRLVERTQAAFSAPAPLELRLERLDRLERVLTGHREALQAALAQDLGKSQSESELTEIGVTLTELRHVRRSLASWMAPRSVGSAAVLSPSSGWVQAQPLGTVLIIAPWNYPVQLLLSPLVGALAAGNTAVVKPSEHTPHVSQALSRALEQELPDCVGVVQGGVPETTRLLQHRFDHLFFTGNSAVGRVVMRAAAEHLTPVTLELGGKSPVWIDDTVDLAAAARRLAWAKLVNAGQTCVAPDYVMGPASVLEQLVPLLTEAIREFYGEDPQSSPSYGRIVSSRHLQRLTQLLERVSAADVLAGGRHDLEDRYLEPTIVRSAPDGPLMEQEIFGPVLPLVAVEDHGQAIDVVQAGEKPLALYVMSRDEQVRAGFSERTSSGGMTFEAPMVHLIHPQLPFGGVGDSGMGAYHGRASFDTFSHHRSVLDKPLAPETLSVTFPPYSGARAWAARQLMSAPTPSELVHRLRRRRGGRTRD</sequence>
<evidence type="ECO:0000256" key="3">
    <source>
        <dbReference type="ARBA" id="ARBA00023027"/>
    </source>
</evidence>
<keyword evidence="3" id="KW-0520">NAD</keyword>
<dbReference type="PROSITE" id="PS00070">
    <property type="entry name" value="ALDEHYDE_DEHYDR_CYS"/>
    <property type="match status" value="1"/>
</dbReference>